<evidence type="ECO:0000259" key="2">
    <source>
        <dbReference type="Pfam" id="PF10647"/>
    </source>
</evidence>
<accession>A0A5D0XLW0</accession>
<dbReference type="Pfam" id="PF25976">
    <property type="entry name" value="LpqB_N"/>
    <property type="match status" value="1"/>
</dbReference>
<sequence>MRHPRTTSATGMPRRATARPVGLLTALLILCLLLPACTAIPTDGPVGVISASDGETGGVAAVFDPRGPAVDASPARILVDFITAGTGTSDGYSVARQYLTPELQDTWTPEERIVLFRSDPRVEAREAEGAYQIQLETTGIIDAAGVRTNSVVPATETMDVRLVQVDGQWRIDEIPDGIMLAQSSARDILLSHNLYFYSSTYRYWVPDARWFVRRTGVTARVVGAMLAGPVPYLQGSVTSAFPEGVNLARDSVPITSGTATVELSSQVLENATNLSLQQMNQQLQVNLLGLNDVTSVEMTTDQPIELGPPSPDLVVPELSPDVGGEQVAVSGDELVSVRNGQATPIEGLPSVAELGPRDPAASVSGSAYAFVDAARKALYVAAPGSEARRIAVGTALTQPSFDTENWVWSARSVGGRSEVLAVPPGGAERDAAVLTASWLGDQKVLDLRVSRDGARALVVTDRGGAAEVVLSGITRSPEGVPQTLASPLSIPTAVDVDTAKWAGQSTIVASAIGATATVEPVVLHLDGEQEMMATLDGVLGISAGADAEEMFYAQAGDTLYRRIGNSWVDEHIDVVDPAFPG</sequence>
<evidence type="ECO:0000313" key="5">
    <source>
        <dbReference type="Proteomes" id="UP000323410"/>
    </source>
</evidence>
<evidence type="ECO:0000259" key="1">
    <source>
        <dbReference type="Pfam" id="PF10646"/>
    </source>
</evidence>
<feature type="domain" description="Lipoprotein LpqB C-terminal" evidence="2">
    <location>
        <begin position="333"/>
        <end position="580"/>
    </location>
</feature>
<reference evidence="4 5" key="1">
    <citation type="submission" date="2019-08" db="EMBL/GenBank/DDBJ databases">
        <title>Genone of Arthrobacter echini P9.</title>
        <authorList>
            <person name="Bowman J.P."/>
        </authorList>
    </citation>
    <scope>NUCLEOTIDE SEQUENCE [LARGE SCALE GENOMIC DNA]</scope>
    <source>
        <strain evidence="4 5">P9</strain>
    </source>
</reference>
<evidence type="ECO:0000259" key="3">
    <source>
        <dbReference type="Pfam" id="PF25976"/>
    </source>
</evidence>
<dbReference type="AlphaFoldDB" id="A0A5D0XLW0"/>
<dbReference type="Pfam" id="PF10647">
    <property type="entry name" value="Gmad1"/>
    <property type="match status" value="1"/>
</dbReference>
<feature type="domain" description="Lipoprotein LpqB N-terminal" evidence="3">
    <location>
        <begin position="67"/>
        <end position="184"/>
    </location>
</feature>
<comment type="caution">
    <text evidence="4">The sequence shown here is derived from an EMBL/GenBank/DDBJ whole genome shotgun (WGS) entry which is preliminary data.</text>
</comment>
<protein>
    <recommendedName>
        <fullName evidence="6">GerMN domain-containing protein</fullName>
    </recommendedName>
</protein>
<keyword evidence="5" id="KW-1185">Reference proteome</keyword>
<dbReference type="InterPro" id="IPR019606">
    <property type="entry name" value="GerMN"/>
</dbReference>
<dbReference type="OrthoDB" id="3226781at2"/>
<evidence type="ECO:0000313" key="4">
    <source>
        <dbReference type="EMBL" id="TYC97457.1"/>
    </source>
</evidence>
<name>A0A5D0XLW0_9MICC</name>
<organism evidence="4 5">
    <name type="scientific">Arthrobacter echini</name>
    <dbReference type="NCBI Taxonomy" id="1529066"/>
    <lineage>
        <taxon>Bacteria</taxon>
        <taxon>Bacillati</taxon>
        <taxon>Actinomycetota</taxon>
        <taxon>Actinomycetes</taxon>
        <taxon>Micrococcales</taxon>
        <taxon>Micrococcaceae</taxon>
        <taxon>Arthrobacter</taxon>
    </lineage>
</organism>
<dbReference type="Pfam" id="PF10646">
    <property type="entry name" value="Germane"/>
    <property type="match status" value="1"/>
</dbReference>
<feature type="domain" description="GerMN" evidence="1">
    <location>
        <begin position="193"/>
        <end position="300"/>
    </location>
</feature>
<evidence type="ECO:0008006" key="6">
    <source>
        <dbReference type="Google" id="ProtNLM"/>
    </source>
</evidence>
<gene>
    <name evidence="4" type="ORF">FQ377_12460</name>
</gene>
<dbReference type="InterPro" id="IPR018910">
    <property type="entry name" value="LpqB_C"/>
</dbReference>
<proteinExistence type="predicted"/>
<dbReference type="InterPro" id="IPR059026">
    <property type="entry name" value="LpqB_N"/>
</dbReference>
<dbReference type="Proteomes" id="UP000323410">
    <property type="component" value="Unassembled WGS sequence"/>
</dbReference>
<dbReference type="EMBL" id="VSLD01000007">
    <property type="protein sequence ID" value="TYC97457.1"/>
    <property type="molecule type" value="Genomic_DNA"/>
</dbReference>
<dbReference type="RefSeq" id="WP_148601595.1">
    <property type="nucleotide sequence ID" value="NZ_VSLD01000007.1"/>
</dbReference>